<keyword evidence="2" id="KW-1185">Reference proteome</keyword>
<organism evidence="1 2">
    <name type="scientific">Pocillopora meandrina</name>
    <dbReference type="NCBI Taxonomy" id="46732"/>
    <lineage>
        <taxon>Eukaryota</taxon>
        <taxon>Metazoa</taxon>
        <taxon>Cnidaria</taxon>
        <taxon>Anthozoa</taxon>
        <taxon>Hexacorallia</taxon>
        <taxon>Scleractinia</taxon>
        <taxon>Astrocoeniina</taxon>
        <taxon>Pocilloporidae</taxon>
        <taxon>Pocillopora</taxon>
    </lineage>
</organism>
<evidence type="ECO:0000313" key="2">
    <source>
        <dbReference type="Proteomes" id="UP001159428"/>
    </source>
</evidence>
<evidence type="ECO:0000313" key="1">
    <source>
        <dbReference type="EMBL" id="CAH3150740.1"/>
    </source>
</evidence>
<proteinExistence type="predicted"/>
<name>A0AAU9XKV8_9CNID</name>
<dbReference type="Proteomes" id="UP001159428">
    <property type="component" value="Unassembled WGS sequence"/>
</dbReference>
<protein>
    <submittedName>
        <fullName evidence="1">Uncharacterized protein</fullName>
    </submittedName>
</protein>
<comment type="caution">
    <text evidence="1">The sequence shown here is derived from an EMBL/GenBank/DDBJ whole genome shotgun (WGS) entry which is preliminary data.</text>
</comment>
<dbReference type="AlphaFoldDB" id="A0AAU9XKV8"/>
<gene>
    <name evidence="1" type="ORF">PMEA_00024889</name>
</gene>
<sequence length="123" mass="13952">MFLTGLTAASSVYGDCIHIKATEKLIESFDRENNVTPSLARDTYSHDHTYQEENHDLLPVNGNNFTIFVHGNKQHGVAGLQGALITCFICDHQHHNCEHVTKVTESEETVKHRMPHFLVNFFC</sequence>
<dbReference type="EMBL" id="CALNXJ010000048">
    <property type="protein sequence ID" value="CAH3150740.1"/>
    <property type="molecule type" value="Genomic_DNA"/>
</dbReference>
<reference evidence="1 2" key="1">
    <citation type="submission" date="2022-05" db="EMBL/GenBank/DDBJ databases">
        <authorList>
            <consortium name="Genoscope - CEA"/>
            <person name="William W."/>
        </authorList>
    </citation>
    <scope>NUCLEOTIDE SEQUENCE [LARGE SCALE GENOMIC DNA]</scope>
</reference>
<accession>A0AAU9XKV8</accession>